<dbReference type="Pfam" id="PF00291">
    <property type="entry name" value="PALP"/>
    <property type="match status" value="1"/>
</dbReference>
<organism evidence="7">
    <name type="scientific">uncultured Spirochaetota bacterium</name>
    <dbReference type="NCBI Taxonomy" id="460511"/>
    <lineage>
        <taxon>Bacteria</taxon>
        <taxon>Pseudomonadati</taxon>
        <taxon>Spirochaetota</taxon>
        <taxon>environmental samples</taxon>
    </lineage>
</organism>
<dbReference type="EC" id="4.4.1.25" evidence="7"/>
<accession>A0A652ZS33</accession>
<evidence type="ECO:0000259" key="6">
    <source>
        <dbReference type="Pfam" id="PF00291"/>
    </source>
</evidence>
<dbReference type="EMBL" id="UPXP01000003">
    <property type="protein sequence ID" value="VBB38590.1"/>
    <property type="molecule type" value="Genomic_DNA"/>
</dbReference>
<dbReference type="GO" id="GO:0034011">
    <property type="term" value="F:L-cysteate sulfo-lyase activity"/>
    <property type="evidence" value="ECO:0007669"/>
    <property type="project" value="UniProtKB-EC"/>
</dbReference>
<dbReference type="AlphaFoldDB" id="A0A652ZS33"/>
<dbReference type="Gene3D" id="3.40.50.1100">
    <property type="match status" value="2"/>
</dbReference>
<name>A0A652ZS33_9SPIR</name>
<evidence type="ECO:0000256" key="1">
    <source>
        <dbReference type="ARBA" id="ARBA00001933"/>
    </source>
</evidence>
<sequence>MQIANYPRIKLGEFPTPLQEMPHLTKALGGPRLLIKRDDMSGLALGGNKTRKLEFLVADAKKKGADVIVTGAGLQSNWSTQVIAAGLKCGMKSVICSTGPKDKYRPDLYNGNILLHYVMGTEVRVFPVEFSELYGHVFNDVAEELRKKGHNPYIMMYAGSTPIGQLGYINAMLEMYNQATAKETTIDYVVTGCGSGGTTAGLILGAAAFNTGIKVVGMAVSPGDKAALVAGRVNETADFLNLKLPKAGPSDIAMFTNYVGEGYGAINKELVETINLVARTEGIFLDPVYTGKTMMGLIDLIKKGYFKKSDTVVFLHTGGQANLYPFADPIVALSESKTPSWTKSPWGMW</sequence>
<evidence type="ECO:0000313" key="7">
    <source>
        <dbReference type="EMBL" id="VBB38590.1"/>
    </source>
</evidence>
<comment type="similarity">
    <text evidence="2">Belongs to the ACC deaminase/D-cysteine desulfhydrase family.</text>
</comment>
<keyword evidence="7" id="KW-0456">Lyase</keyword>
<gene>
    <name evidence="7" type="primary">cuyA</name>
    <name evidence="7" type="ORF">TRIP_E110057</name>
</gene>
<evidence type="ECO:0000256" key="2">
    <source>
        <dbReference type="ARBA" id="ARBA00008639"/>
    </source>
</evidence>
<dbReference type="GO" id="GO:0019148">
    <property type="term" value="F:D-cysteine desulfhydrase activity"/>
    <property type="evidence" value="ECO:0007669"/>
    <property type="project" value="TreeGrafter"/>
</dbReference>
<dbReference type="InterPro" id="IPR001926">
    <property type="entry name" value="TrpB-like_PALP"/>
</dbReference>
<evidence type="ECO:0000256" key="3">
    <source>
        <dbReference type="ARBA" id="ARBA00022898"/>
    </source>
</evidence>
<evidence type="ECO:0000256" key="4">
    <source>
        <dbReference type="PIRSR" id="PIRSR006278-1"/>
    </source>
</evidence>
<keyword evidence="3 5" id="KW-0663">Pyridoxal phosphate</keyword>
<dbReference type="InterPro" id="IPR027278">
    <property type="entry name" value="ACCD_DCysDesulf"/>
</dbReference>
<feature type="active site" description="Nucleophile" evidence="4">
    <location>
        <position position="76"/>
    </location>
</feature>
<dbReference type="SUPFAM" id="SSF53686">
    <property type="entry name" value="Tryptophan synthase beta subunit-like PLP-dependent enzymes"/>
    <property type="match status" value="1"/>
</dbReference>
<evidence type="ECO:0000256" key="5">
    <source>
        <dbReference type="PIRSR" id="PIRSR006278-2"/>
    </source>
</evidence>
<comment type="cofactor">
    <cofactor evidence="1">
        <name>pyridoxal 5'-phosphate</name>
        <dbReference type="ChEBI" id="CHEBI:597326"/>
    </cofactor>
</comment>
<dbReference type="InterPro" id="IPR036052">
    <property type="entry name" value="TrpB-like_PALP_sf"/>
</dbReference>
<reference evidence="7" key="1">
    <citation type="submission" date="2018-07" db="EMBL/GenBank/DDBJ databases">
        <authorList>
            <consortium name="Genoscope - CEA"/>
            <person name="William W."/>
        </authorList>
    </citation>
    <scope>NUCLEOTIDE SEQUENCE</scope>
    <source>
        <strain evidence="7">IK1</strain>
    </source>
</reference>
<dbReference type="PIRSF" id="PIRSF006278">
    <property type="entry name" value="ACCD_DCysDesulf"/>
    <property type="match status" value="1"/>
</dbReference>
<feature type="modified residue" description="N6-(pyridoxal phosphate)lysine" evidence="5">
    <location>
        <position position="49"/>
    </location>
</feature>
<dbReference type="PANTHER" id="PTHR43780">
    <property type="entry name" value="1-AMINOCYCLOPROPANE-1-CARBOXYLATE DEAMINASE-RELATED"/>
    <property type="match status" value="1"/>
</dbReference>
<protein>
    <submittedName>
        <fullName evidence="7">L-cysteate sulfo-lyase</fullName>
        <ecNumber evidence="7">4.4.1.25</ecNumber>
    </submittedName>
</protein>
<feature type="domain" description="Tryptophan synthase beta chain-like PALP" evidence="6">
    <location>
        <begin position="9"/>
        <end position="318"/>
    </location>
</feature>
<dbReference type="PANTHER" id="PTHR43780:SF2">
    <property type="entry name" value="1-AMINOCYCLOPROPANE-1-CARBOXYLATE DEAMINASE-RELATED"/>
    <property type="match status" value="1"/>
</dbReference>
<proteinExistence type="inferred from homology"/>